<evidence type="ECO:0000259" key="4">
    <source>
        <dbReference type="SMART" id="SM00922"/>
    </source>
</evidence>
<dbReference type="SMART" id="SM00922">
    <property type="entry name" value="MR_MLE"/>
    <property type="match status" value="1"/>
</dbReference>
<evidence type="ECO:0000256" key="3">
    <source>
        <dbReference type="ARBA" id="ARBA00022842"/>
    </source>
</evidence>
<dbReference type="CDD" id="cd03316">
    <property type="entry name" value="MR_like"/>
    <property type="match status" value="1"/>
</dbReference>
<dbReference type="InterPro" id="IPR018110">
    <property type="entry name" value="Mandel_Rmase/mucon_lact_enz_CS"/>
</dbReference>
<reference evidence="5 6" key="1">
    <citation type="submission" date="2021-01" db="EMBL/GenBank/DDBJ databases">
        <title>Roseomonas sp. nov, a bacterium isolated from an oil production mixture in Yumen Oilfield.</title>
        <authorList>
            <person name="Wu D."/>
        </authorList>
    </citation>
    <scope>NUCLEOTIDE SEQUENCE [LARGE SCALE GENOMIC DNA]</scope>
    <source>
        <strain evidence="5 6">ROY-5-3</strain>
    </source>
</reference>
<name>A0ABS6HEI3_9PROT</name>
<dbReference type="PANTHER" id="PTHR13794">
    <property type="entry name" value="ENOLASE SUPERFAMILY, MANDELATE RACEMASE"/>
    <property type="match status" value="1"/>
</dbReference>
<feature type="domain" description="Mandelate racemase/muconate lactonizing enzyme C-terminal" evidence="4">
    <location>
        <begin position="142"/>
        <end position="241"/>
    </location>
</feature>
<comment type="cofactor">
    <cofactor evidence="1">
        <name>Mg(2+)</name>
        <dbReference type="ChEBI" id="CHEBI:18420"/>
    </cofactor>
</comment>
<dbReference type="InterPro" id="IPR046945">
    <property type="entry name" value="RHMD-like"/>
</dbReference>
<dbReference type="RefSeq" id="WP_216879156.1">
    <property type="nucleotide sequence ID" value="NZ_JAERQM010000012.1"/>
</dbReference>
<protein>
    <submittedName>
        <fullName evidence="5">Mandelate racemase/muconate lactonizing enzyme family protein</fullName>
    </submittedName>
</protein>
<keyword evidence="2" id="KW-0479">Metal-binding</keyword>
<gene>
    <name evidence="5" type="ORF">JJQ90_25660</name>
</gene>
<proteinExistence type="predicted"/>
<dbReference type="EMBL" id="JAERQM010000012">
    <property type="protein sequence ID" value="MBU8547130.1"/>
    <property type="molecule type" value="Genomic_DNA"/>
</dbReference>
<keyword evidence="3" id="KW-0460">Magnesium</keyword>
<dbReference type="Pfam" id="PF02746">
    <property type="entry name" value="MR_MLE_N"/>
    <property type="match status" value="1"/>
</dbReference>
<dbReference type="InterPro" id="IPR029065">
    <property type="entry name" value="Enolase_C-like"/>
</dbReference>
<organism evidence="5 6">
    <name type="scientific">Falsiroseomonas oleicola</name>
    <dbReference type="NCBI Taxonomy" id="2801474"/>
    <lineage>
        <taxon>Bacteria</taxon>
        <taxon>Pseudomonadati</taxon>
        <taxon>Pseudomonadota</taxon>
        <taxon>Alphaproteobacteria</taxon>
        <taxon>Acetobacterales</taxon>
        <taxon>Roseomonadaceae</taxon>
        <taxon>Falsiroseomonas</taxon>
    </lineage>
</organism>
<dbReference type="Proteomes" id="UP000689967">
    <property type="component" value="Unassembled WGS sequence"/>
</dbReference>
<keyword evidence="6" id="KW-1185">Reference proteome</keyword>
<dbReference type="PANTHER" id="PTHR13794:SF58">
    <property type="entry name" value="MITOCHONDRIAL ENOLASE SUPERFAMILY MEMBER 1"/>
    <property type="match status" value="1"/>
</dbReference>
<dbReference type="InterPro" id="IPR013342">
    <property type="entry name" value="Mandelate_racemase_C"/>
</dbReference>
<sequence length="366" mass="38885">MTRIRAITAQVERLPAVKAAANYAGRETPTFVRCRVETEDGLVGTGVTGRFLAEEVAALIQRMEEPLRGADARAIEAIGPRLTAQYNTRNATGAFVSALSALDMALWDLRARGLGEPLWRLLGGARSAVPCYATVGLPGYDEAQLVKVCHDAVEQGFRGVKMLVAAGGRGVAEDAKRVRAVRDALGAEPLLMLDANCGLDVATARRLAMLVEECDIAWFEEPVLGNDLAALASLRRAIRIPIGAGQMVQSMAWFRDALAMGAVDWLQPNAAFCGGISAALRILTLAEAYGTPVAHAGGWDIANAALMGGHAQGGLLEMHGAQLALRQRLSEDMTPERGVMQLPDRPGIGFAFRESVTAEGATSQKI</sequence>
<evidence type="ECO:0000313" key="5">
    <source>
        <dbReference type="EMBL" id="MBU8547130.1"/>
    </source>
</evidence>
<comment type="caution">
    <text evidence="5">The sequence shown here is derived from an EMBL/GenBank/DDBJ whole genome shotgun (WGS) entry which is preliminary data.</text>
</comment>
<evidence type="ECO:0000256" key="2">
    <source>
        <dbReference type="ARBA" id="ARBA00022723"/>
    </source>
</evidence>
<evidence type="ECO:0000313" key="6">
    <source>
        <dbReference type="Proteomes" id="UP000689967"/>
    </source>
</evidence>
<dbReference type="Pfam" id="PF13378">
    <property type="entry name" value="MR_MLE_C"/>
    <property type="match status" value="1"/>
</dbReference>
<dbReference type="InterPro" id="IPR013341">
    <property type="entry name" value="Mandelate_racemase_N_dom"/>
</dbReference>
<dbReference type="PROSITE" id="PS00908">
    <property type="entry name" value="MR_MLE_1"/>
    <property type="match status" value="1"/>
</dbReference>
<evidence type="ECO:0000256" key="1">
    <source>
        <dbReference type="ARBA" id="ARBA00001946"/>
    </source>
</evidence>
<accession>A0ABS6HEI3</accession>